<dbReference type="EMBL" id="ODYU01005791">
    <property type="protein sequence ID" value="SOQ47020.1"/>
    <property type="molecule type" value="Genomic_DNA"/>
</dbReference>
<dbReference type="AlphaFoldDB" id="A0A2H1W1Q2"/>
<proteinExistence type="predicted"/>
<protein>
    <submittedName>
        <fullName evidence="1">SFRICE_023177</fullName>
    </submittedName>
</protein>
<organism evidence="1">
    <name type="scientific">Spodoptera frugiperda</name>
    <name type="common">Fall armyworm</name>
    <dbReference type="NCBI Taxonomy" id="7108"/>
    <lineage>
        <taxon>Eukaryota</taxon>
        <taxon>Metazoa</taxon>
        <taxon>Ecdysozoa</taxon>
        <taxon>Arthropoda</taxon>
        <taxon>Hexapoda</taxon>
        <taxon>Insecta</taxon>
        <taxon>Pterygota</taxon>
        <taxon>Neoptera</taxon>
        <taxon>Endopterygota</taxon>
        <taxon>Lepidoptera</taxon>
        <taxon>Glossata</taxon>
        <taxon>Ditrysia</taxon>
        <taxon>Noctuoidea</taxon>
        <taxon>Noctuidae</taxon>
        <taxon>Amphipyrinae</taxon>
        <taxon>Spodoptera</taxon>
    </lineage>
</organism>
<accession>A0A2H1W1Q2</accession>
<evidence type="ECO:0000313" key="1">
    <source>
        <dbReference type="EMBL" id="SOQ47020.1"/>
    </source>
</evidence>
<reference evidence="1" key="1">
    <citation type="submission" date="2016-07" db="EMBL/GenBank/DDBJ databases">
        <authorList>
            <person name="Bretaudeau A."/>
        </authorList>
    </citation>
    <scope>NUCLEOTIDE SEQUENCE</scope>
    <source>
        <strain evidence="1">Rice</strain>
        <tissue evidence="1">Whole body</tissue>
    </source>
</reference>
<sequence>MTEIARCLNANKNLLKANPPLAPIIFSSSQSLLVKQRLRCRNAHITSEILEKRALSSEFARLRANNAYAALV</sequence>
<gene>
    <name evidence="1" type="ORF">SFRICE_023177</name>
</gene>
<name>A0A2H1W1Q2_SPOFR</name>